<proteinExistence type="predicted"/>
<keyword evidence="2" id="KW-1185">Reference proteome</keyword>
<gene>
    <name evidence="1" type="ORF">BDW59DRAFT_155396</name>
</gene>
<protein>
    <submittedName>
        <fullName evidence="1">Uncharacterized protein</fullName>
    </submittedName>
</protein>
<dbReference type="EMBL" id="JBFXLS010000201">
    <property type="protein sequence ID" value="KAL2812030.1"/>
    <property type="molecule type" value="Genomic_DNA"/>
</dbReference>
<evidence type="ECO:0000313" key="1">
    <source>
        <dbReference type="EMBL" id="KAL2812030.1"/>
    </source>
</evidence>
<dbReference type="Proteomes" id="UP001610335">
    <property type="component" value="Unassembled WGS sequence"/>
</dbReference>
<evidence type="ECO:0000313" key="2">
    <source>
        <dbReference type="Proteomes" id="UP001610335"/>
    </source>
</evidence>
<organism evidence="1 2">
    <name type="scientific">Aspergillus cavernicola</name>
    <dbReference type="NCBI Taxonomy" id="176166"/>
    <lineage>
        <taxon>Eukaryota</taxon>
        <taxon>Fungi</taxon>
        <taxon>Dikarya</taxon>
        <taxon>Ascomycota</taxon>
        <taxon>Pezizomycotina</taxon>
        <taxon>Eurotiomycetes</taxon>
        <taxon>Eurotiomycetidae</taxon>
        <taxon>Eurotiales</taxon>
        <taxon>Aspergillaceae</taxon>
        <taxon>Aspergillus</taxon>
        <taxon>Aspergillus subgen. Nidulantes</taxon>
    </lineage>
</organism>
<comment type="caution">
    <text evidence="1">The sequence shown here is derived from an EMBL/GenBank/DDBJ whole genome shotgun (WGS) entry which is preliminary data.</text>
</comment>
<accession>A0ABR4H9A0</accession>
<name>A0ABR4H9A0_9EURO</name>
<sequence length="113" mass="12218">MRKIKVSRSLTDEELLEFCRKETGFTNCTILPGPTTEVVYKTSPPTNTAAVVVDISSTGGAMKVGEQSDNDLGVAAVGKVGTEDAENLVVVPWSTGWWFYSIGSVTIRYIVKT</sequence>
<reference evidence="1 2" key="1">
    <citation type="submission" date="2024-07" db="EMBL/GenBank/DDBJ databases">
        <title>Section-level genome sequencing and comparative genomics of Aspergillus sections Usti and Cavernicolus.</title>
        <authorList>
            <consortium name="Lawrence Berkeley National Laboratory"/>
            <person name="Nybo J.L."/>
            <person name="Vesth T.C."/>
            <person name="Theobald S."/>
            <person name="Frisvad J.C."/>
            <person name="Larsen T.O."/>
            <person name="Kjaerboelling I."/>
            <person name="Rothschild-Mancinelli K."/>
            <person name="Lyhne E.K."/>
            <person name="Kogle M.E."/>
            <person name="Barry K."/>
            <person name="Clum A."/>
            <person name="Na H."/>
            <person name="Ledsgaard L."/>
            <person name="Lin J."/>
            <person name="Lipzen A."/>
            <person name="Kuo A."/>
            <person name="Riley R."/>
            <person name="Mondo S."/>
            <person name="LaButti K."/>
            <person name="Haridas S."/>
            <person name="Pangalinan J."/>
            <person name="Salamov A.A."/>
            <person name="Simmons B.A."/>
            <person name="Magnuson J.K."/>
            <person name="Chen J."/>
            <person name="Drula E."/>
            <person name="Henrissat B."/>
            <person name="Wiebenga A."/>
            <person name="Lubbers R.J."/>
            <person name="Gomes A.C."/>
            <person name="Makela M.R."/>
            <person name="Stajich J."/>
            <person name="Grigoriev I.V."/>
            <person name="Mortensen U.H."/>
            <person name="De vries R.P."/>
            <person name="Baker S.E."/>
            <person name="Andersen M.R."/>
        </authorList>
    </citation>
    <scope>NUCLEOTIDE SEQUENCE [LARGE SCALE GENOMIC DNA]</scope>
    <source>
        <strain evidence="1 2">CBS 600.67</strain>
    </source>
</reference>